<evidence type="ECO:0000256" key="2">
    <source>
        <dbReference type="ARBA" id="ARBA00023002"/>
    </source>
</evidence>
<dbReference type="PANTHER" id="PTHR43245">
    <property type="entry name" value="BIFUNCTIONAL POLYMYXIN RESISTANCE PROTEIN ARNA"/>
    <property type="match status" value="1"/>
</dbReference>
<gene>
    <name evidence="4" type="ORF">LAESUDRAFT_690854</name>
</gene>
<keyword evidence="2" id="KW-0560">Oxidoreductase</keyword>
<evidence type="ECO:0000259" key="3">
    <source>
        <dbReference type="Pfam" id="PF01073"/>
    </source>
</evidence>
<dbReference type="RefSeq" id="XP_040769498.1">
    <property type="nucleotide sequence ID" value="XM_040906075.1"/>
</dbReference>
<organism evidence="4 5">
    <name type="scientific">Laetiporus sulphureus 93-53</name>
    <dbReference type="NCBI Taxonomy" id="1314785"/>
    <lineage>
        <taxon>Eukaryota</taxon>
        <taxon>Fungi</taxon>
        <taxon>Dikarya</taxon>
        <taxon>Basidiomycota</taxon>
        <taxon>Agaricomycotina</taxon>
        <taxon>Agaricomycetes</taxon>
        <taxon>Polyporales</taxon>
        <taxon>Laetiporus</taxon>
    </lineage>
</organism>
<dbReference type="OrthoDB" id="10058185at2759"/>
<dbReference type="GO" id="GO:0006694">
    <property type="term" value="P:steroid biosynthetic process"/>
    <property type="evidence" value="ECO:0007669"/>
    <property type="project" value="InterPro"/>
</dbReference>
<sequence>MAAHAKDNYLVIGGSGFLGRHIVESLLARNDTVSVFDIVQRHHDVPFYSGDISEEGQVSDALKKSGATCIIHTASPPHGMDDPALYWKVNVDGTKAVIAAALANGVSKLVYTSSAGVVFNGNNIVDIDERLPPPEKAMDAYNESKAKAEEMVLEANDKGGLYTVALRPAGLFGPGDRQLIAGLYEVYENNQTHWQIGDNTNLFDWTYITNAAHAHLLAADRLRPMSEEEVATLKEELHYALPYIGCTTGGRRIPTSASRPLGPYVTPPPDAEQISANWENPDYVHARKPAVHGRFDPLSEVALVREGEKQLQVAGQVFFITNGEPVYFWDVPRIAWCFFDEHFGKDKTKRSVTTLSKEVGMVLAGAAEWWAWLTGKQPGFTRFRVTFSCVWRCHNIEKARRVLGYEPQVGMEEGLKKTLEVCLLSFRWSWYSSIFCSGG</sequence>
<evidence type="ECO:0000313" key="4">
    <source>
        <dbReference type="EMBL" id="KZT11850.1"/>
    </source>
</evidence>
<dbReference type="GO" id="GO:0016616">
    <property type="term" value="F:oxidoreductase activity, acting on the CH-OH group of donors, NAD or NADP as acceptor"/>
    <property type="evidence" value="ECO:0007669"/>
    <property type="project" value="InterPro"/>
</dbReference>
<dbReference type="EMBL" id="KV427606">
    <property type="protein sequence ID" value="KZT11850.1"/>
    <property type="molecule type" value="Genomic_DNA"/>
</dbReference>
<protein>
    <submittedName>
        <fullName evidence="4">C-3 sterol dehydrogenase</fullName>
    </submittedName>
</protein>
<proteinExistence type="inferred from homology"/>
<dbReference type="Proteomes" id="UP000076871">
    <property type="component" value="Unassembled WGS sequence"/>
</dbReference>
<keyword evidence="5" id="KW-1185">Reference proteome</keyword>
<accession>A0A165HKJ6</accession>
<dbReference type="GeneID" id="63823104"/>
<dbReference type="STRING" id="1314785.A0A165HKJ6"/>
<reference evidence="4 5" key="1">
    <citation type="journal article" date="2016" name="Mol. Biol. Evol.">
        <title>Comparative Genomics of Early-Diverging Mushroom-Forming Fungi Provides Insights into the Origins of Lignocellulose Decay Capabilities.</title>
        <authorList>
            <person name="Nagy L.G."/>
            <person name="Riley R."/>
            <person name="Tritt A."/>
            <person name="Adam C."/>
            <person name="Daum C."/>
            <person name="Floudas D."/>
            <person name="Sun H."/>
            <person name="Yadav J.S."/>
            <person name="Pangilinan J."/>
            <person name="Larsson K.H."/>
            <person name="Matsuura K."/>
            <person name="Barry K."/>
            <person name="Labutti K."/>
            <person name="Kuo R."/>
            <person name="Ohm R.A."/>
            <person name="Bhattacharya S.S."/>
            <person name="Shirouzu T."/>
            <person name="Yoshinaga Y."/>
            <person name="Martin F.M."/>
            <person name="Grigoriev I.V."/>
            <person name="Hibbett D.S."/>
        </authorList>
    </citation>
    <scope>NUCLEOTIDE SEQUENCE [LARGE SCALE GENOMIC DNA]</scope>
    <source>
        <strain evidence="4 5">93-53</strain>
    </source>
</reference>
<dbReference type="Gene3D" id="3.40.50.720">
    <property type="entry name" value="NAD(P)-binding Rossmann-like Domain"/>
    <property type="match status" value="2"/>
</dbReference>
<dbReference type="SUPFAM" id="SSF51735">
    <property type="entry name" value="NAD(P)-binding Rossmann-fold domains"/>
    <property type="match status" value="1"/>
</dbReference>
<feature type="domain" description="3-beta hydroxysteroid dehydrogenase/isomerase" evidence="3">
    <location>
        <begin position="10"/>
        <end position="226"/>
    </location>
</feature>
<dbReference type="InterPro" id="IPR050177">
    <property type="entry name" value="Lipid_A_modif_metabolic_enz"/>
</dbReference>
<name>A0A165HKJ6_9APHY</name>
<dbReference type="InterPro" id="IPR002225">
    <property type="entry name" value="3Beta_OHSteriod_DH/Estase"/>
</dbReference>
<dbReference type="AlphaFoldDB" id="A0A165HKJ6"/>
<dbReference type="InterPro" id="IPR036291">
    <property type="entry name" value="NAD(P)-bd_dom_sf"/>
</dbReference>
<dbReference type="InParanoid" id="A0A165HKJ6"/>
<evidence type="ECO:0000256" key="1">
    <source>
        <dbReference type="ARBA" id="ARBA00009219"/>
    </source>
</evidence>
<dbReference type="Pfam" id="PF01073">
    <property type="entry name" value="3Beta_HSD"/>
    <property type="match status" value="1"/>
</dbReference>
<comment type="similarity">
    <text evidence="1">Belongs to the 3-beta-HSD family.</text>
</comment>
<dbReference type="PANTHER" id="PTHR43245:SF51">
    <property type="entry name" value="SHORT CHAIN DEHYDROGENASE_REDUCTASE FAMILY 42E, MEMBER 2"/>
    <property type="match status" value="1"/>
</dbReference>
<evidence type="ECO:0000313" key="5">
    <source>
        <dbReference type="Proteomes" id="UP000076871"/>
    </source>
</evidence>